<dbReference type="Gene3D" id="3.40.1690.10">
    <property type="entry name" value="secretion proteins EscU"/>
    <property type="match status" value="1"/>
</dbReference>
<evidence type="ECO:0000256" key="1">
    <source>
        <dbReference type="ARBA" id="ARBA00010690"/>
    </source>
</evidence>
<proteinExistence type="inferred from homology"/>
<dbReference type="PANTHER" id="PTHR30531:SF12">
    <property type="entry name" value="FLAGELLAR BIOSYNTHETIC PROTEIN FLHB"/>
    <property type="match status" value="1"/>
</dbReference>
<dbReference type="InterPro" id="IPR006135">
    <property type="entry name" value="T3SS_substrate_exporter"/>
</dbReference>
<sequence length="375" mass="39987">MSDAAGGGGEKTYDPTPKKLEDARKKGDIAKSNEVTAAAVYAGMLLALTLVGAAGLQKAGGVMAVFLDHPEKLEGRLLGPGGGELSARVVGAVSFALAPLLMLPLLAALTSLFAQRAIVVSGEKLSPKLSRISPLANAKNKYGPTGLVEFAKSFTKLVAISATAYFVLASEISEIVGMAAASPAGVAAQFGVMLQRLLIGVTIIAAFIAFADFQWQRFDHFRKLKMSYQEVKDENKEVEGDPHFKSKRRQRAQQIVSGQMLQEVPTADVIIVNPTHVSVALKWTREKGSAPVCVAKGTDEIALRIRELAAEAGVPIHRDVATARALYDMVDIGVEIPAVHYKAVAAAIRFADEMRRKARARGYGAKGRAHDSQDL</sequence>
<dbReference type="GO" id="GO:0005886">
    <property type="term" value="C:plasma membrane"/>
    <property type="evidence" value="ECO:0007669"/>
    <property type="project" value="TreeGrafter"/>
</dbReference>
<feature type="region of interest" description="Disordered" evidence="2">
    <location>
        <begin position="1"/>
        <end position="20"/>
    </location>
</feature>
<keyword evidence="3" id="KW-0812">Transmembrane</keyword>
<keyword evidence="5" id="KW-1185">Reference proteome</keyword>
<dbReference type="GO" id="GO:0009306">
    <property type="term" value="P:protein secretion"/>
    <property type="evidence" value="ECO:0007669"/>
    <property type="project" value="InterPro"/>
</dbReference>
<dbReference type="RefSeq" id="WP_161863001.1">
    <property type="nucleotide sequence ID" value="NZ_CP046620.1"/>
</dbReference>
<reference evidence="4 5" key="1">
    <citation type="submission" date="2019-12" db="EMBL/GenBank/DDBJ databases">
        <title>Complete genome sequence of Algicella marina strain 9Alg 56(T) isolated from the red alga Tichocarpus crinitus.</title>
        <authorList>
            <person name="Kim S.-G."/>
            <person name="Nedashkovskaya O.I."/>
        </authorList>
    </citation>
    <scope>NUCLEOTIDE SEQUENCE [LARGE SCALE GENOMIC DNA]</scope>
    <source>
        <strain evidence="4 5">9Alg 56</strain>
    </source>
</reference>
<dbReference type="PRINTS" id="PR00950">
    <property type="entry name" value="TYPE3IMSPROT"/>
</dbReference>
<feature type="compositionally biased region" description="Basic and acidic residues" evidence="2">
    <location>
        <begin position="11"/>
        <end position="20"/>
    </location>
</feature>
<keyword evidence="4" id="KW-0966">Cell projection</keyword>
<evidence type="ECO:0000256" key="3">
    <source>
        <dbReference type="SAM" id="Phobius"/>
    </source>
</evidence>
<organism evidence="4 5">
    <name type="scientific">Algicella marina</name>
    <dbReference type="NCBI Taxonomy" id="2683284"/>
    <lineage>
        <taxon>Bacteria</taxon>
        <taxon>Pseudomonadati</taxon>
        <taxon>Pseudomonadota</taxon>
        <taxon>Alphaproteobacteria</taxon>
        <taxon>Rhodobacterales</taxon>
        <taxon>Paracoccaceae</taxon>
        <taxon>Algicella</taxon>
    </lineage>
</organism>
<dbReference type="EMBL" id="CP046620">
    <property type="protein sequence ID" value="QHQ36455.1"/>
    <property type="molecule type" value="Genomic_DNA"/>
</dbReference>
<feature type="transmembrane region" description="Helical" evidence="3">
    <location>
        <begin position="89"/>
        <end position="114"/>
    </location>
</feature>
<dbReference type="PANTHER" id="PTHR30531">
    <property type="entry name" value="FLAGELLAR BIOSYNTHETIC PROTEIN FLHB"/>
    <property type="match status" value="1"/>
</dbReference>
<feature type="transmembrane region" description="Helical" evidence="3">
    <location>
        <begin position="35"/>
        <end position="56"/>
    </location>
</feature>
<evidence type="ECO:0000313" key="4">
    <source>
        <dbReference type="EMBL" id="QHQ36455.1"/>
    </source>
</evidence>
<evidence type="ECO:0000256" key="2">
    <source>
        <dbReference type="SAM" id="MobiDB-lite"/>
    </source>
</evidence>
<dbReference type="Pfam" id="PF01312">
    <property type="entry name" value="Bac_export_2"/>
    <property type="match status" value="1"/>
</dbReference>
<keyword evidence="4" id="KW-0969">Cilium</keyword>
<gene>
    <name evidence="4" type="primary">flhB</name>
    <name evidence="4" type="ORF">GO499_15355</name>
</gene>
<dbReference type="Proteomes" id="UP000464495">
    <property type="component" value="Chromosome"/>
</dbReference>
<keyword evidence="3" id="KW-1133">Transmembrane helix</keyword>
<feature type="transmembrane region" description="Helical" evidence="3">
    <location>
        <begin position="193"/>
        <end position="215"/>
    </location>
</feature>
<protein>
    <submittedName>
        <fullName evidence="4">Flagellar type III secretion system protein FlhB</fullName>
    </submittedName>
</protein>
<dbReference type="InterPro" id="IPR029025">
    <property type="entry name" value="T3SS_substrate_exporter_C"/>
</dbReference>
<comment type="similarity">
    <text evidence="1">Belongs to the type III secretion exporter family.</text>
</comment>
<evidence type="ECO:0000313" key="5">
    <source>
        <dbReference type="Proteomes" id="UP000464495"/>
    </source>
</evidence>
<name>A0A6P1T3X9_9RHOB</name>
<feature type="compositionally biased region" description="Gly residues" evidence="2">
    <location>
        <begin position="1"/>
        <end position="10"/>
    </location>
</feature>
<dbReference type="KEGG" id="amaq:GO499_15355"/>
<keyword evidence="4" id="KW-0282">Flagellum</keyword>
<dbReference type="SUPFAM" id="SSF160544">
    <property type="entry name" value="EscU C-terminal domain-like"/>
    <property type="match status" value="1"/>
</dbReference>
<dbReference type="Gene3D" id="6.10.250.2080">
    <property type="match status" value="1"/>
</dbReference>
<accession>A0A6P1T3X9</accession>
<dbReference type="AlphaFoldDB" id="A0A6P1T3X9"/>
<keyword evidence="3" id="KW-0472">Membrane</keyword>